<dbReference type="PANTHER" id="PTHR42083:SF1">
    <property type="entry name" value="MARVEL DOMAIN-CONTAINING PROTEIN"/>
    <property type="match status" value="1"/>
</dbReference>
<dbReference type="GeneID" id="31016812"/>
<evidence type="ECO:0000313" key="3">
    <source>
        <dbReference type="EMBL" id="OJD31354.1"/>
    </source>
</evidence>
<proteinExistence type="predicted"/>
<keyword evidence="4" id="KW-1185">Reference proteome</keyword>
<feature type="region of interest" description="Disordered" evidence="1">
    <location>
        <begin position="19"/>
        <end position="52"/>
    </location>
</feature>
<keyword evidence="2" id="KW-0472">Membrane</keyword>
<protein>
    <recommendedName>
        <fullName evidence="5">MARVEL domain-containing protein</fullName>
    </recommendedName>
</protein>
<evidence type="ECO:0008006" key="5">
    <source>
        <dbReference type="Google" id="ProtNLM"/>
    </source>
</evidence>
<evidence type="ECO:0000256" key="1">
    <source>
        <dbReference type="SAM" id="MobiDB-lite"/>
    </source>
</evidence>
<dbReference type="OrthoDB" id="5363290at2759"/>
<keyword evidence="2" id="KW-1133">Transmembrane helix</keyword>
<dbReference type="PANTHER" id="PTHR42083">
    <property type="entry name" value="MARVEL DOMAIN-CONTAINING PROTEIN"/>
    <property type="match status" value="1"/>
</dbReference>
<dbReference type="EMBL" id="MNUE01000049">
    <property type="protein sequence ID" value="OJD31354.1"/>
    <property type="molecule type" value="Genomic_DNA"/>
</dbReference>
<keyword evidence="2" id="KW-0812">Transmembrane</keyword>
<dbReference type="AlphaFoldDB" id="A0A1J9QTP1"/>
<feature type="transmembrane region" description="Helical" evidence="2">
    <location>
        <begin position="185"/>
        <end position="208"/>
    </location>
</feature>
<reference evidence="3 4" key="1">
    <citation type="submission" date="2016-10" db="EMBL/GenBank/DDBJ databases">
        <title>Proteomics and genomics reveal pathogen-plant mechanisms compatible with a hemibiotrophic lifestyle of Diplodia corticola.</title>
        <authorList>
            <person name="Fernandes I."/>
            <person name="De Jonge R."/>
            <person name="Van De Peer Y."/>
            <person name="Devreese B."/>
            <person name="Alves A."/>
            <person name="Esteves A.C."/>
        </authorList>
    </citation>
    <scope>NUCLEOTIDE SEQUENCE [LARGE SCALE GENOMIC DNA]</scope>
    <source>
        <strain evidence="3 4">CBS 112549</strain>
    </source>
</reference>
<accession>A0A1J9QTP1</accession>
<comment type="caution">
    <text evidence="3">The sequence shown here is derived from an EMBL/GenBank/DDBJ whole genome shotgun (WGS) entry which is preliminary data.</text>
</comment>
<dbReference type="RefSeq" id="XP_020127614.1">
    <property type="nucleotide sequence ID" value="XM_020276551.1"/>
</dbReference>
<gene>
    <name evidence="3" type="ORF">BKCO1_4900038</name>
</gene>
<feature type="compositionally biased region" description="Basic residues" evidence="1">
    <location>
        <begin position="19"/>
        <end position="36"/>
    </location>
</feature>
<dbReference type="Proteomes" id="UP000183809">
    <property type="component" value="Unassembled WGS sequence"/>
</dbReference>
<feature type="transmembrane region" description="Helical" evidence="2">
    <location>
        <begin position="118"/>
        <end position="137"/>
    </location>
</feature>
<organism evidence="3 4">
    <name type="scientific">Diplodia corticola</name>
    <dbReference type="NCBI Taxonomy" id="236234"/>
    <lineage>
        <taxon>Eukaryota</taxon>
        <taxon>Fungi</taxon>
        <taxon>Dikarya</taxon>
        <taxon>Ascomycota</taxon>
        <taxon>Pezizomycotina</taxon>
        <taxon>Dothideomycetes</taxon>
        <taxon>Dothideomycetes incertae sedis</taxon>
        <taxon>Botryosphaeriales</taxon>
        <taxon>Botryosphaeriaceae</taxon>
        <taxon>Diplodia</taxon>
    </lineage>
</organism>
<evidence type="ECO:0000256" key="2">
    <source>
        <dbReference type="SAM" id="Phobius"/>
    </source>
</evidence>
<evidence type="ECO:0000313" key="4">
    <source>
        <dbReference type="Proteomes" id="UP000183809"/>
    </source>
</evidence>
<sequence length="221" mass="24908">MLTALKLAREAPTIYTNHKTHQAHKHTHRPHQHHHNAPTPISPTGGFSNHINNKNNNRATMLTLNQLSTYSHHGGLPGLLARVLLRFLQFVLALTVCGLYGVDLDAARQAHAYADSKWVYAEVVAGLAALTTLAYLLPMVKSLFFFAWDWVLFVLWVALFGVFGRMYIGEEVEYDGGVRRMKHAVWVDLACMVLWFVTAVYGTVMWWINRGGVRVLGKSEV</sequence>
<name>A0A1J9QTP1_9PEZI</name>
<feature type="transmembrane region" description="Helical" evidence="2">
    <location>
        <begin position="143"/>
        <end position="164"/>
    </location>
</feature>